<feature type="compositionally biased region" description="Polar residues" evidence="5">
    <location>
        <begin position="1515"/>
        <end position="1525"/>
    </location>
</feature>
<evidence type="ECO:0000256" key="3">
    <source>
        <dbReference type="ARBA" id="ARBA00022833"/>
    </source>
</evidence>
<dbReference type="PROSITE" id="PS50089">
    <property type="entry name" value="ZF_RING_2"/>
    <property type="match status" value="1"/>
</dbReference>
<dbReference type="HOGENOM" id="CLU_228373_0_0_1"/>
<dbReference type="PANTHER" id="PTHR47374:SF9">
    <property type="entry name" value="DUF3444 DOMAIN-CONTAINING PROTEIN"/>
    <property type="match status" value="1"/>
</dbReference>
<feature type="region of interest" description="Disordered" evidence="5">
    <location>
        <begin position="1094"/>
        <end position="1146"/>
    </location>
</feature>
<feature type="compositionally biased region" description="Basic and acidic residues" evidence="5">
    <location>
        <begin position="1585"/>
        <end position="1600"/>
    </location>
</feature>
<evidence type="ECO:0000313" key="8">
    <source>
        <dbReference type="Proteomes" id="UP000008021"/>
    </source>
</evidence>
<feature type="region of interest" description="Disordered" evidence="5">
    <location>
        <begin position="392"/>
        <end position="430"/>
    </location>
</feature>
<evidence type="ECO:0000256" key="2">
    <source>
        <dbReference type="ARBA" id="ARBA00022771"/>
    </source>
</evidence>
<feature type="region of interest" description="Disordered" evidence="5">
    <location>
        <begin position="2469"/>
        <end position="2490"/>
    </location>
</feature>
<keyword evidence="3" id="KW-0862">Zinc</keyword>
<dbReference type="STRING" id="40149.A0A0E0F6Y2"/>
<dbReference type="Pfam" id="PF13923">
    <property type="entry name" value="zf-C3HC4_2"/>
    <property type="match status" value="1"/>
</dbReference>
<evidence type="ECO:0000259" key="6">
    <source>
        <dbReference type="PROSITE" id="PS50089"/>
    </source>
</evidence>
<dbReference type="SUPFAM" id="SSF57850">
    <property type="entry name" value="RING/U-box"/>
    <property type="match status" value="1"/>
</dbReference>
<feature type="compositionally biased region" description="Basic residues" evidence="5">
    <location>
        <begin position="1020"/>
        <end position="1032"/>
    </location>
</feature>
<evidence type="ECO:0000256" key="1">
    <source>
        <dbReference type="ARBA" id="ARBA00022723"/>
    </source>
</evidence>
<dbReference type="InterPro" id="IPR001841">
    <property type="entry name" value="Znf_RING"/>
</dbReference>
<dbReference type="eggNOG" id="KOG0311">
    <property type="taxonomic scope" value="Eukaryota"/>
</dbReference>
<dbReference type="GO" id="GO:0008270">
    <property type="term" value="F:zinc ion binding"/>
    <property type="evidence" value="ECO:0007669"/>
    <property type="project" value="UniProtKB-KW"/>
</dbReference>
<dbReference type="Gramene" id="OMERI11G14410.1">
    <property type="protein sequence ID" value="OMERI11G14410.1"/>
    <property type="gene ID" value="OMERI11G14410"/>
</dbReference>
<feature type="compositionally biased region" description="Low complexity" evidence="5">
    <location>
        <begin position="1897"/>
        <end position="1906"/>
    </location>
</feature>
<accession>A0A0E0F6Y2</accession>
<evidence type="ECO:0000256" key="5">
    <source>
        <dbReference type="SAM" id="MobiDB-lite"/>
    </source>
</evidence>
<feature type="domain" description="RING-type" evidence="6">
    <location>
        <begin position="938"/>
        <end position="966"/>
    </location>
</feature>
<feature type="compositionally biased region" description="Basic and acidic residues" evidence="5">
    <location>
        <begin position="1111"/>
        <end position="1121"/>
    </location>
</feature>
<evidence type="ECO:0000256" key="4">
    <source>
        <dbReference type="PROSITE-ProRule" id="PRU00175"/>
    </source>
</evidence>
<dbReference type="Pfam" id="PF11926">
    <property type="entry name" value="DUF3444"/>
    <property type="match status" value="7"/>
</dbReference>
<feature type="region of interest" description="Disordered" evidence="5">
    <location>
        <begin position="1564"/>
        <end position="1616"/>
    </location>
</feature>
<evidence type="ECO:0000313" key="7">
    <source>
        <dbReference type="EnsemblPlants" id="OMERI11G14410.1"/>
    </source>
</evidence>
<feature type="region of interest" description="Disordered" evidence="5">
    <location>
        <begin position="1868"/>
        <end position="1927"/>
    </location>
</feature>
<name>A0A0E0F6Y2_9ORYZ</name>
<dbReference type="CDD" id="cd16531">
    <property type="entry name" value="RING-HC_RING1-like"/>
    <property type="match status" value="1"/>
</dbReference>
<dbReference type="EnsemblPlants" id="OMERI11G14410.1">
    <property type="protein sequence ID" value="OMERI11G14410.1"/>
    <property type="gene ID" value="OMERI11G14410"/>
</dbReference>
<feature type="region of interest" description="Disordered" evidence="5">
    <location>
        <begin position="345"/>
        <end position="373"/>
    </location>
</feature>
<feature type="compositionally biased region" description="Basic residues" evidence="5">
    <location>
        <begin position="1124"/>
        <end position="1135"/>
    </location>
</feature>
<sequence length="2523" mass="287542">MRKEMQRMKPFGKRRDSLKHIFATRCLQKIMKIFLLNKTHPCQKNGHNANGFGNLCEASCPSPSMCPYPDSVFHNFDECRTYEKFEPGQIWALYSDHDKFPKLYGWISKVELQPFRVHLTWLEDCPELEQEKQWLKQDIAISCGKFQIRNWKTKYYRNCAFSHLVNTGHIGSNWQIEILPQVGEIWSIYKNWTYDWTPSSIATCEFTIEERGGKLRGFFELDPASVPDIFLYREENNIGGSKVLSSVDGHSQDLKKKIARKCRVPTSSPAGHEVPSKVDSHKEGIAKPVAIRQKVNHSEACVCRPLSAECHEDLSCQEKKSLQKNNDRLNMFGVSSYPIGISRGTCSASSGLRRPANRKKDDDANRLNSYDKNGVPSAVDMNFRKIFGDTTIMHRQSTPPNVPSKEDTQDKIKNTDAHSKDNTKADPTGTAGRNAPFCFEKLSFPDPDFYDFDKLRDINMFAVGQIWALYDDLDGMPRFYARIKHFDASNFKAHLTWLEYNAASEEEKKWTDEKLPVACGKFCLGSTEVSHDRFMFSHIVSWTKGKKRNGYEVYPNKGEVWALYKDWSMQWNSDADSHRSYEYEVVEILSDFSVNDGITVVSLVRIKGFVSLFVAAKDKSTIVIASSELLRFSHSIPSYRTNGNKKVKVGSPAGFIELDTACLPNDMESYISLDKKEGSVIIDLTTDSDSTSIYSYPDSEFHNFEEGRTCEKFEPGQIWALYSDADKFPKFYGWISKVELTTIQTCPEQEQEKQWLDQDIPVCCGKFKIRTWKAQYDTTDTFSHLVHTGQRDSTWQIEILPQVGEIWCIYMNWTSDWTPSSIDMCEFAIGEIIECTKALIKVSLLTQVNGYRAVFKPDRQSGVLEIPTRDRLKFSHQIPSFRLTEERGGKLRGFYELDPASVPDFCPLATLSTPPLLTVPRGPAPIHLAAGIIQKARIITECLHRFCRDCIEKSMRLGNDECPACRTPASSHSLKVDPNFDALILTLYPDLHKDEEEELAFTEEKTCCKKIQASTNEAPHRRKETLGKKRSAAKAIGSSRSQGNMLARKRGHIGFPDIVPTKVGGKDREENDNDGCNEWSLFDEYSQDIKKKRARRCPVPRSSPAGHKVPSKVDHHEEGNATHKAIRQKQNHSKAHNCCPLSTEDQMDLSSKQDTSMKKTGYNANGFNNFSVPRYSSTSYFAIPNSDFHNFEEGRSCKKFECGQIWALYSEVDKFPKLYGWIRKVKLQPFTVHLTWLEPCPQQEQEKRWLEQDIPISCGKFKIRNWKTKYHGNDVFSHLVNTGHIDSNWQIEILPQVGEIWSIYMNWTSDWTPSSIATCEFTIGEIVERTEASIKVSLLTQVIGYRAVFKPDQRRGVLKIPIRDRLRFSHRILSFRLTEERGGELRGFLELDPGSVPDIFLNREENNNDGCKGLSSVGDHSQGPKTKKARKFHVPQSSPAGHKVTSKVDSHEERMANRVAIRLKVNRSEARVCRPLSAEHREDLSLQKKVSFQKNGDSSNRFGDSSQPICLSHSINAASSGVSRPTNRKKDADGNSRLNSNGKRKQKKNDLPFSVHLNCKKTFGDTAHRADRQSNPPPVTSKVDIQGKGKTSDTDDKDNANAEATNTVRQNEHSCSLELPSPYPDFYDFEKLRDINMFAVGQIWALYDDLDGMPRFYARIKHFDASNFKAHLTWLEYNAASEEEKKWTDEELPVACGKFCLGSTEVSHDRLMFSHIVSWTKGKKRIAYEVYPNKGEVWALYKDWSMQWNSDADSHRSYEYEVVEILSDFSVNDGITVVPLVRIKGFVSLFAAAKDKSTVVIASSELLRFSHNIPCYRTTGNEKVGALAGFMELDTSCLPIDMDMIFPSVTLDSYISLGKKKGSTLIGLTTDSRSSRKDPGNEQTENLSEAQKESLSSEKNSSLPKNGHVANGFGNNSGPGCPSPTPTIFSYPDPEFHNFEDDRTCEKFEPGQIWALYSDVDKFPKFYGWISKVERQLFIVHLIWLEASPEYEQEKRWLEQDIPVSCGQNGSNRQIEILPQVGEIWCIYKNWTPPSVDTCEFVIGEIVGRTEESIKISPLTQLNGFRAVFMPDKQNAVVEIPTRDRLRFSHQIPSFLLTEERGGRLRGFYELDPASVPDVFLYRNTVMGWITYQRYRRGMRGTDALNFLFYILECNREEAQRRKPTETLDWYGVLQVEATADDTTLKYQHDKLCPVAFILIKTLFSGAESALNLVSEAHLILRKKMVKEHRRGFDTIATLVAWTIWKERNNRVFNQKSRTRAEIARVMTGEAELWRLARAAIPVVVVIVNGEGDVNWIEVDQIWHCMTTTISCQESMLEYITLIHPASKFSSLGWLEHKAMNAQEAKWTDQELPVARRSLCLGETCIVRFVPSTRTGSPDWAPSGINSCLEYAIGKIIRCSEGSTLFSPLRKLVFKPHIGKEILEIPEKENLRFSHQIPSFSLAKEKVPYSLTSPLPLLFLQEPNHAHRPPRWLAGAGRRGSRSSPRSARREEAFRAREIAVKKLENRDFVGARKIAIKAQRLF</sequence>
<dbReference type="InterPro" id="IPR013083">
    <property type="entry name" value="Znf_RING/FYVE/PHD"/>
</dbReference>
<feature type="region of interest" description="Disordered" evidence="5">
    <location>
        <begin position="1515"/>
        <end position="1551"/>
    </location>
</feature>
<dbReference type="PANTHER" id="PTHR47374">
    <property type="entry name" value="ENDOSOME ANTIGEN-LIKE PROTEIN, PUTATIVE (DUF3444)-RELATED"/>
    <property type="match status" value="1"/>
</dbReference>
<protein>
    <recommendedName>
        <fullName evidence="6">RING-type domain-containing protein</fullName>
    </recommendedName>
</protein>
<reference evidence="7" key="2">
    <citation type="submission" date="2018-05" db="EMBL/GenBank/DDBJ databases">
        <title>OmerRS3 (Oryza meridionalis Reference Sequence Version 3).</title>
        <authorList>
            <person name="Zhang J."/>
            <person name="Kudrna D."/>
            <person name="Lee S."/>
            <person name="Talag J."/>
            <person name="Welchert J."/>
            <person name="Wing R.A."/>
        </authorList>
    </citation>
    <scope>NUCLEOTIDE SEQUENCE [LARGE SCALE GENOMIC DNA]</scope>
    <source>
        <strain evidence="7">cv. OR44</strain>
    </source>
</reference>
<keyword evidence="8" id="KW-1185">Reference proteome</keyword>
<organism evidence="7">
    <name type="scientific">Oryza meridionalis</name>
    <dbReference type="NCBI Taxonomy" id="40149"/>
    <lineage>
        <taxon>Eukaryota</taxon>
        <taxon>Viridiplantae</taxon>
        <taxon>Streptophyta</taxon>
        <taxon>Embryophyta</taxon>
        <taxon>Tracheophyta</taxon>
        <taxon>Spermatophyta</taxon>
        <taxon>Magnoliopsida</taxon>
        <taxon>Liliopsida</taxon>
        <taxon>Poales</taxon>
        <taxon>Poaceae</taxon>
        <taxon>BOP clade</taxon>
        <taxon>Oryzoideae</taxon>
        <taxon>Oryzeae</taxon>
        <taxon>Oryzinae</taxon>
        <taxon>Oryza</taxon>
    </lineage>
</organism>
<dbReference type="Gene3D" id="3.30.40.10">
    <property type="entry name" value="Zinc/RING finger domain, C3HC4 (zinc finger)"/>
    <property type="match status" value="1"/>
</dbReference>
<feature type="region of interest" description="Disordered" evidence="5">
    <location>
        <begin position="1410"/>
        <end position="1453"/>
    </location>
</feature>
<reference evidence="7" key="1">
    <citation type="submission" date="2015-04" db="UniProtKB">
        <authorList>
            <consortium name="EnsemblPlants"/>
        </authorList>
    </citation>
    <scope>IDENTIFICATION</scope>
</reference>
<dbReference type="Proteomes" id="UP000008021">
    <property type="component" value="Chromosome 11"/>
</dbReference>
<dbReference type="InterPro" id="IPR024593">
    <property type="entry name" value="DUF3444"/>
</dbReference>
<proteinExistence type="predicted"/>
<dbReference type="InterPro" id="IPR017907">
    <property type="entry name" value="Znf_RING_CS"/>
</dbReference>
<keyword evidence="2 4" id="KW-0863">Zinc-finger</keyword>
<feature type="compositionally biased region" description="Basic and acidic residues" evidence="5">
    <location>
        <begin position="404"/>
        <end position="424"/>
    </location>
</feature>
<feature type="region of interest" description="Disordered" evidence="5">
    <location>
        <begin position="1014"/>
        <end position="1044"/>
    </location>
</feature>
<dbReference type="PROSITE" id="PS00518">
    <property type="entry name" value="ZF_RING_1"/>
    <property type="match status" value="1"/>
</dbReference>
<keyword evidence="1" id="KW-0479">Metal-binding</keyword>